<keyword evidence="3" id="KW-0540">Nuclease</keyword>
<evidence type="ECO:0000256" key="5">
    <source>
        <dbReference type="ARBA" id="ARBA00022801"/>
    </source>
</evidence>
<dbReference type="GO" id="GO:0003690">
    <property type="term" value="F:double-stranded DNA binding"/>
    <property type="evidence" value="ECO:0007669"/>
    <property type="project" value="TreeGrafter"/>
</dbReference>
<evidence type="ECO:0000256" key="10">
    <source>
        <dbReference type="PIRSR" id="PIRSR610347-2"/>
    </source>
</evidence>
<dbReference type="Proteomes" id="UP000095281">
    <property type="component" value="Unplaced"/>
</dbReference>
<dbReference type="WBParaSite" id="MhA1_Contig1697.frz3.fgene2">
    <property type="protein sequence ID" value="MhA1_Contig1697.frz3.fgene2"/>
    <property type="gene ID" value="MhA1_Contig1697.frz3.fgene2"/>
</dbReference>
<dbReference type="GO" id="GO:0006281">
    <property type="term" value="P:DNA repair"/>
    <property type="evidence" value="ECO:0007669"/>
    <property type="project" value="UniProtKB-KW"/>
</dbReference>
<dbReference type="AlphaFoldDB" id="A0A1I8B9L4"/>
<protein>
    <submittedName>
        <fullName evidence="13">Tyrosyl-DNA phosphodiesterase</fullName>
    </submittedName>
</protein>
<evidence type="ECO:0000256" key="1">
    <source>
        <dbReference type="ARBA" id="ARBA00004123"/>
    </source>
</evidence>
<evidence type="ECO:0000256" key="4">
    <source>
        <dbReference type="ARBA" id="ARBA00022763"/>
    </source>
</evidence>
<reference evidence="13" key="1">
    <citation type="submission" date="2016-11" db="UniProtKB">
        <authorList>
            <consortium name="WormBaseParasite"/>
        </authorList>
    </citation>
    <scope>IDENTIFICATION</scope>
</reference>
<keyword evidence="12" id="KW-1185">Reference proteome</keyword>
<feature type="active site" description="Proton donor/acceptor" evidence="9">
    <location>
        <position position="422"/>
    </location>
</feature>
<dbReference type="GO" id="GO:0017005">
    <property type="term" value="F:3'-tyrosyl-DNA phosphodiesterase activity"/>
    <property type="evidence" value="ECO:0007669"/>
    <property type="project" value="TreeGrafter"/>
</dbReference>
<dbReference type="SUPFAM" id="SSF56024">
    <property type="entry name" value="Phospholipase D/nuclease"/>
    <property type="match status" value="2"/>
</dbReference>
<dbReference type="Gene3D" id="3.30.870.10">
    <property type="entry name" value="Endonuclease Chain A"/>
    <property type="match status" value="2"/>
</dbReference>
<keyword evidence="8" id="KW-0539">Nucleus</keyword>
<feature type="binding site" evidence="10">
    <location>
        <position position="424"/>
    </location>
    <ligand>
        <name>substrate</name>
    </ligand>
</feature>
<name>A0A1I8B9L4_MELHA</name>
<evidence type="ECO:0000313" key="12">
    <source>
        <dbReference type="Proteomes" id="UP000095281"/>
    </source>
</evidence>
<comment type="subcellular location">
    <subcellularLocation>
        <location evidence="1">Nucleus</location>
    </subcellularLocation>
</comment>
<keyword evidence="7" id="KW-0234">DNA repair</keyword>
<evidence type="ECO:0000256" key="7">
    <source>
        <dbReference type="ARBA" id="ARBA00023204"/>
    </source>
</evidence>
<evidence type="ECO:0000256" key="8">
    <source>
        <dbReference type="ARBA" id="ARBA00023242"/>
    </source>
</evidence>
<keyword evidence="4" id="KW-0227">DNA damage</keyword>
<dbReference type="OMA" id="LSTWGHM"/>
<evidence type="ECO:0000256" key="6">
    <source>
        <dbReference type="ARBA" id="ARBA00022839"/>
    </source>
</evidence>
<feature type="site" description="Interaction with DNA" evidence="11">
    <location>
        <position position="446"/>
    </location>
</feature>
<dbReference type="PANTHER" id="PTHR12415:SF0">
    <property type="entry name" value="TYROSYL-DNA PHOSPHODIESTERASE 1"/>
    <property type="match status" value="1"/>
</dbReference>
<evidence type="ECO:0000256" key="3">
    <source>
        <dbReference type="ARBA" id="ARBA00022722"/>
    </source>
</evidence>
<dbReference type="GO" id="GO:0003697">
    <property type="term" value="F:single-stranded DNA binding"/>
    <property type="evidence" value="ECO:0007669"/>
    <property type="project" value="TreeGrafter"/>
</dbReference>
<evidence type="ECO:0000256" key="2">
    <source>
        <dbReference type="ARBA" id="ARBA00010205"/>
    </source>
</evidence>
<evidence type="ECO:0000313" key="13">
    <source>
        <dbReference type="WBParaSite" id="MhA1_Contig1697.frz3.fgene2"/>
    </source>
</evidence>
<keyword evidence="6" id="KW-0269">Exonuclease</keyword>
<accession>A0A1I8B9L4</accession>
<dbReference type="PANTHER" id="PTHR12415">
    <property type="entry name" value="TYROSYL-DNA PHOSPHODIESTERASE 1"/>
    <property type="match status" value="1"/>
</dbReference>
<keyword evidence="5" id="KW-0378">Hydrolase</keyword>
<dbReference type="InterPro" id="IPR010347">
    <property type="entry name" value="Tdp1"/>
</dbReference>
<evidence type="ECO:0000256" key="9">
    <source>
        <dbReference type="PIRSR" id="PIRSR610347-1"/>
    </source>
</evidence>
<evidence type="ECO:0000256" key="11">
    <source>
        <dbReference type="PIRSR" id="PIRSR610347-3"/>
    </source>
</evidence>
<proteinExistence type="inferred from homology"/>
<dbReference type="GO" id="GO:0005634">
    <property type="term" value="C:nucleus"/>
    <property type="evidence" value="ECO:0007669"/>
    <property type="project" value="UniProtKB-SubCell"/>
</dbReference>
<dbReference type="Pfam" id="PF06087">
    <property type="entry name" value="Tyr-DNA_phospho"/>
    <property type="match status" value="1"/>
</dbReference>
<dbReference type="GO" id="GO:0004527">
    <property type="term" value="F:exonuclease activity"/>
    <property type="evidence" value="ECO:0007669"/>
    <property type="project" value="UniProtKB-KW"/>
</dbReference>
<organism evidence="12 13">
    <name type="scientific">Meloidogyne hapla</name>
    <name type="common">Root-knot nematode worm</name>
    <dbReference type="NCBI Taxonomy" id="6305"/>
    <lineage>
        <taxon>Eukaryota</taxon>
        <taxon>Metazoa</taxon>
        <taxon>Ecdysozoa</taxon>
        <taxon>Nematoda</taxon>
        <taxon>Chromadorea</taxon>
        <taxon>Rhabditida</taxon>
        <taxon>Tylenchina</taxon>
        <taxon>Tylenchomorpha</taxon>
        <taxon>Tylenchoidea</taxon>
        <taxon>Meloidogynidae</taxon>
        <taxon>Meloidogyninae</taxon>
        <taxon>Meloidogyne</taxon>
    </lineage>
</organism>
<sequence length="526" mass="59783">MKRKLLLLETCSDECSSSLCDFDKDFPHRDIVNNKNNDLICITSSFDNSESSLTKKVKLNTTNNTKTTTDNSWPPPFLGNGLYLSKVDCLPPETNQRALSLFELIRQIRPIASIHFSFCIDPGWVVKQYSRSLRNNPITFIVGQPELGELEKECKNWPNIQCAGAILPFPFGTHHTKLSLFESEHSLHVVVSTANLMPQDWTFKTQTFYHFAAPFTQKAMSLNETKDVENVKTKCSTTSQSFRDDLVEYLRAAYPKSCGKAYKLVSYWIERIIGGQADFSKCQDRLIASVPGRYLKTSGSYNKFGHLKLRTALSSKFNSMELQTLKTFIGQFSSIGSLGPKAESWLCDEFLRSLSGSKSLLPPSSLKLIYPTVENVRQSLEGYAAGFYLPYTSRTHKRQNYLLHFLHQWKSDKHGRSLAMPHVKTYTGLDEHSKVHWILMSSANLSISAWGRLEKCGEQLCIRSYELGVLLCEKDHPEGLFLPYDLPLQKYGKEDQPFIQDVIYSELPSDSFGFHGSCEIQELSKF</sequence>
<feature type="active site" description="Nucleophile" evidence="9">
    <location>
        <position position="175"/>
    </location>
</feature>
<feature type="binding site" evidence="10">
    <location>
        <position position="177"/>
    </location>
    <ligand>
        <name>substrate</name>
    </ligand>
</feature>
<comment type="similarity">
    <text evidence="2">Belongs to the tyrosyl-DNA phosphodiesterase family.</text>
</comment>